<comment type="similarity">
    <text evidence="1">Belongs to the histone deacetylase family.</text>
</comment>
<dbReference type="InterPro" id="IPR000286">
    <property type="entry name" value="HDACs"/>
</dbReference>
<accession>A0A418XUI0</accession>
<organism evidence="4 5">
    <name type="scientific">Alcanivorax profundi</name>
    <dbReference type="NCBI Taxonomy" id="2338368"/>
    <lineage>
        <taxon>Bacteria</taxon>
        <taxon>Pseudomonadati</taxon>
        <taxon>Pseudomonadota</taxon>
        <taxon>Gammaproteobacteria</taxon>
        <taxon>Oceanospirillales</taxon>
        <taxon>Alcanivoracaceae</taxon>
        <taxon>Alcanivorax</taxon>
    </lineage>
</organism>
<dbReference type="OrthoDB" id="9808367at2"/>
<reference evidence="4 5" key="1">
    <citation type="submission" date="2018-09" db="EMBL/GenBank/DDBJ databases">
        <title>Alcanivorax profundi sp. nov., isolated from 1000 m-depth seawater of the Mariana Trench.</title>
        <authorList>
            <person name="Liu J."/>
        </authorList>
    </citation>
    <scope>NUCLEOTIDE SEQUENCE [LARGE SCALE GENOMIC DNA]</scope>
    <source>
        <strain evidence="4 5">MTEO17</strain>
    </source>
</reference>
<comment type="caution">
    <text evidence="4">The sequence shown here is derived from an EMBL/GenBank/DDBJ whole genome shotgun (WGS) entry which is preliminary data.</text>
</comment>
<dbReference type="GO" id="GO:0016787">
    <property type="term" value="F:hydrolase activity"/>
    <property type="evidence" value="ECO:0007669"/>
    <property type="project" value="UniProtKB-KW"/>
</dbReference>
<protein>
    <submittedName>
        <fullName evidence="4">Histone deacetylase</fullName>
    </submittedName>
</protein>
<dbReference type="InterPro" id="IPR037138">
    <property type="entry name" value="His_deacetylse_dom_sf"/>
</dbReference>
<keyword evidence="5" id="KW-1185">Reference proteome</keyword>
<dbReference type="GO" id="GO:0040029">
    <property type="term" value="P:epigenetic regulation of gene expression"/>
    <property type="evidence" value="ECO:0007669"/>
    <property type="project" value="TreeGrafter"/>
</dbReference>
<dbReference type="CDD" id="cd09993">
    <property type="entry name" value="HDAC_classIV"/>
    <property type="match status" value="1"/>
</dbReference>
<sequence>MLPLVYHPDYSFPFPGKHRFPMEKFSLLQGYLRSKGIARGDNEFRPGRAKPALLSQAHCPQYVSAMVNGTLESKALRRMGLPWSEGLMKRTCIAPMGTLMTAQLALQHGLACHLAGGTHHAHYDFGSGFCIFNDQAFAVQQLLARGAVETVLLFDCDVHQGDGTAAMLAQEPRAFTCSIHCEKNFPVRKMHSDLDVGLPPGMTDGDYLDVVFDTLERLLDQLQPDLVFYDAGVDIYAQDPLGRLAVSEQGIADRDRGVIERCRRRHIPVATVIGGGYDDDRDALARRHAIVIEEAATIAALSP</sequence>
<dbReference type="GO" id="GO:0004407">
    <property type="term" value="F:histone deacetylase activity"/>
    <property type="evidence" value="ECO:0007669"/>
    <property type="project" value="InterPro"/>
</dbReference>
<evidence type="ECO:0000256" key="2">
    <source>
        <dbReference type="ARBA" id="ARBA00022801"/>
    </source>
</evidence>
<dbReference type="PANTHER" id="PTHR10625:SF19">
    <property type="entry name" value="HISTONE DEACETYLASE 12"/>
    <property type="match status" value="1"/>
</dbReference>
<dbReference type="InterPro" id="IPR023696">
    <property type="entry name" value="Ureohydrolase_dom_sf"/>
</dbReference>
<keyword evidence="2" id="KW-0378">Hydrolase</keyword>
<evidence type="ECO:0000256" key="1">
    <source>
        <dbReference type="ARBA" id="ARBA00005947"/>
    </source>
</evidence>
<dbReference type="Gene3D" id="3.40.800.20">
    <property type="entry name" value="Histone deacetylase domain"/>
    <property type="match status" value="1"/>
</dbReference>
<name>A0A418XUI0_9GAMM</name>
<dbReference type="PRINTS" id="PR01270">
    <property type="entry name" value="HDASUPER"/>
</dbReference>
<evidence type="ECO:0000259" key="3">
    <source>
        <dbReference type="Pfam" id="PF00850"/>
    </source>
</evidence>
<dbReference type="Pfam" id="PF00850">
    <property type="entry name" value="Hist_deacetyl"/>
    <property type="match status" value="1"/>
</dbReference>
<dbReference type="RefSeq" id="WP_022985410.1">
    <property type="nucleotide sequence ID" value="NZ_CAXGPP010000006.1"/>
</dbReference>
<evidence type="ECO:0000313" key="5">
    <source>
        <dbReference type="Proteomes" id="UP000283734"/>
    </source>
</evidence>
<feature type="domain" description="Histone deacetylase" evidence="3">
    <location>
        <begin position="19"/>
        <end position="283"/>
    </location>
</feature>
<dbReference type="EMBL" id="QYYA01000005">
    <property type="protein sequence ID" value="RJG16391.1"/>
    <property type="molecule type" value="Genomic_DNA"/>
</dbReference>
<dbReference type="InterPro" id="IPR023801">
    <property type="entry name" value="His_deacetylse_dom"/>
</dbReference>
<dbReference type="InterPro" id="IPR044150">
    <property type="entry name" value="HDAC_classIV"/>
</dbReference>
<dbReference type="AlphaFoldDB" id="A0A418XUI0"/>
<dbReference type="PANTHER" id="PTHR10625">
    <property type="entry name" value="HISTONE DEACETYLASE HDAC1-RELATED"/>
    <property type="match status" value="1"/>
</dbReference>
<proteinExistence type="inferred from homology"/>
<dbReference type="SUPFAM" id="SSF52768">
    <property type="entry name" value="Arginase/deacetylase"/>
    <property type="match status" value="1"/>
</dbReference>
<dbReference type="Proteomes" id="UP000283734">
    <property type="component" value="Unassembled WGS sequence"/>
</dbReference>
<evidence type="ECO:0000313" key="4">
    <source>
        <dbReference type="EMBL" id="RJG16391.1"/>
    </source>
</evidence>
<gene>
    <name evidence="4" type="ORF">D4A39_14120</name>
</gene>